<evidence type="ECO:0000256" key="1">
    <source>
        <dbReference type="ARBA" id="ARBA00004141"/>
    </source>
</evidence>
<dbReference type="AlphaFoldDB" id="A0A2N9IXU8"/>
<feature type="transmembrane region" description="Helical" evidence="6">
    <location>
        <begin position="178"/>
        <end position="197"/>
    </location>
</feature>
<keyword evidence="2 6" id="KW-0812">Transmembrane</keyword>
<dbReference type="SUPFAM" id="SSF103473">
    <property type="entry name" value="MFS general substrate transporter"/>
    <property type="match status" value="1"/>
</dbReference>
<dbReference type="EMBL" id="OIVN01006259">
    <property type="protein sequence ID" value="SPD29114.1"/>
    <property type="molecule type" value="Genomic_DNA"/>
</dbReference>
<dbReference type="Gene3D" id="1.20.1250.20">
    <property type="entry name" value="MFS general substrate transporter like domains"/>
    <property type="match status" value="2"/>
</dbReference>
<feature type="transmembrane region" description="Helical" evidence="6">
    <location>
        <begin position="323"/>
        <end position="350"/>
    </location>
</feature>
<evidence type="ECO:0000259" key="7">
    <source>
        <dbReference type="Pfam" id="PF06813"/>
    </source>
</evidence>
<feature type="transmembrane region" description="Helical" evidence="6">
    <location>
        <begin position="212"/>
        <end position="232"/>
    </location>
</feature>
<sequence>MVESGCSGFANHLITGKWTSVFASFLIMAGAGATYLFAVYSGDIKKNLGYNQSMLNSMSTSKDIGANVGILSGLLAEVAPTWFVLVIGSLTNFIGYLMIWLAVTGRIAKPELWHMCVYIFIAANSQNFANTGSLVTCVKNFPESRSIMLGLLKGYVGLSGSLLTQICLAIYGDDTTSLILFIAWMPALISLVFVYTIQEKEVKVKQENELKVFYQFLYLSIALAVFLMAMTLTQQHKKFKPKEYMASAIVSCIIMCLPAVVAIRQELLLWRKMKELTTEKIVEKPLAIDPFKQSPSNNGEQQPKKSFFADIFNKPKRGEDYSILQAILSIDMLIIFISTIVGIGSCLTAIDNLGQIGESLQYETKTTKTFVSLVSIWNYCGRVFSGFISEILLMKYKIPRPLLLSAVLFLSSIGYLMIAFPFNGSIYVASLIIGFTFGAQLPLIFAIISEIFGLKHYSTLFNCGQVAIPIGSFLLNKELTGKSYDREALKMHGLEGLEHRPKLLVCQGKQCFALPFKVMALATFLGAVISLILVVRTWEFYKNFKGETYIQFDEEEKKKKKGSDTASSSARGAK</sequence>
<evidence type="ECO:0000256" key="6">
    <source>
        <dbReference type="SAM" id="Phobius"/>
    </source>
</evidence>
<dbReference type="InterPro" id="IPR056555">
    <property type="entry name" value="NFD4_C"/>
</dbReference>
<proteinExistence type="predicted"/>
<evidence type="ECO:0000259" key="8">
    <source>
        <dbReference type="Pfam" id="PF23262"/>
    </source>
</evidence>
<dbReference type="CDD" id="cd17354">
    <property type="entry name" value="MFS_Mch1p_like"/>
    <property type="match status" value="1"/>
</dbReference>
<feature type="transmembrane region" description="Helical" evidence="6">
    <location>
        <begin position="244"/>
        <end position="263"/>
    </location>
</feature>
<dbReference type="InterPro" id="IPR036259">
    <property type="entry name" value="MFS_trans_sf"/>
</dbReference>
<feature type="region of interest" description="Disordered" evidence="5">
    <location>
        <begin position="554"/>
        <end position="574"/>
    </location>
</feature>
<name>A0A2N9IXU8_FAGSY</name>
<evidence type="ECO:0000256" key="2">
    <source>
        <dbReference type="ARBA" id="ARBA00022692"/>
    </source>
</evidence>
<reference evidence="9" key="1">
    <citation type="submission" date="2018-02" db="EMBL/GenBank/DDBJ databases">
        <authorList>
            <person name="Cohen D.B."/>
            <person name="Kent A.D."/>
        </authorList>
    </citation>
    <scope>NUCLEOTIDE SEQUENCE</scope>
</reference>
<dbReference type="PANTHER" id="PTHR21576:SF29">
    <property type="entry name" value="NODULIN-LIKE DOMAIN-CONTAINING PROTEIN"/>
    <property type="match status" value="1"/>
</dbReference>
<feature type="compositionally biased region" description="Polar residues" evidence="5">
    <location>
        <begin position="564"/>
        <end position="574"/>
    </location>
</feature>
<feature type="domain" description="NFD4 C-terminal" evidence="8">
    <location>
        <begin position="329"/>
        <end position="541"/>
    </location>
</feature>
<organism evidence="9">
    <name type="scientific">Fagus sylvatica</name>
    <name type="common">Beechnut</name>
    <dbReference type="NCBI Taxonomy" id="28930"/>
    <lineage>
        <taxon>Eukaryota</taxon>
        <taxon>Viridiplantae</taxon>
        <taxon>Streptophyta</taxon>
        <taxon>Embryophyta</taxon>
        <taxon>Tracheophyta</taxon>
        <taxon>Spermatophyta</taxon>
        <taxon>Magnoliopsida</taxon>
        <taxon>eudicotyledons</taxon>
        <taxon>Gunneridae</taxon>
        <taxon>Pentapetalae</taxon>
        <taxon>rosids</taxon>
        <taxon>fabids</taxon>
        <taxon>Fagales</taxon>
        <taxon>Fagaceae</taxon>
        <taxon>Fagus</taxon>
    </lineage>
</organism>
<dbReference type="Pfam" id="PF06813">
    <property type="entry name" value="Nodulin-like"/>
    <property type="match status" value="1"/>
</dbReference>
<dbReference type="Pfam" id="PF23262">
    <property type="entry name" value="NFD4_C"/>
    <property type="match status" value="1"/>
</dbReference>
<feature type="transmembrane region" description="Helical" evidence="6">
    <location>
        <begin position="21"/>
        <end position="40"/>
    </location>
</feature>
<feature type="transmembrane region" description="Helical" evidence="6">
    <location>
        <begin position="426"/>
        <end position="448"/>
    </location>
</feature>
<gene>
    <name evidence="9" type="ORF">FSB_LOCUS56996</name>
</gene>
<accession>A0A2N9IXU8</accession>
<feature type="transmembrane region" description="Helical" evidence="6">
    <location>
        <begin position="518"/>
        <end position="538"/>
    </location>
</feature>
<feature type="domain" description="Nodulin-like" evidence="7">
    <location>
        <begin position="17"/>
        <end position="263"/>
    </location>
</feature>
<evidence type="ECO:0000256" key="3">
    <source>
        <dbReference type="ARBA" id="ARBA00022989"/>
    </source>
</evidence>
<dbReference type="GO" id="GO:0016020">
    <property type="term" value="C:membrane"/>
    <property type="evidence" value="ECO:0007669"/>
    <property type="project" value="UniProtKB-SubCell"/>
</dbReference>
<keyword evidence="3 6" id="KW-1133">Transmembrane helix</keyword>
<feature type="transmembrane region" description="Helical" evidence="6">
    <location>
        <begin position="154"/>
        <end position="172"/>
    </location>
</feature>
<evidence type="ECO:0000313" key="9">
    <source>
        <dbReference type="EMBL" id="SPD29114.1"/>
    </source>
</evidence>
<feature type="transmembrane region" description="Helical" evidence="6">
    <location>
        <begin position="82"/>
        <end position="103"/>
    </location>
</feature>
<evidence type="ECO:0000256" key="4">
    <source>
        <dbReference type="ARBA" id="ARBA00023136"/>
    </source>
</evidence>
<keyword evidence="4 6" id="KW-0472">Membrane</keyword>
<dbReference type="PANTHER" id="PTHR21576">
    <property type="entry name" value="UNCHARACTERIZED NODULIN-LIKE PROTEIN"/>
    <property type="match status" value="1"/>
</dbReference>
<protein>
    <submittedName>
        <fullName evidence="9">Uncharacterized protein</fullName>
    </submittedName>
</protein>
<comment type="subcellular location">
    <subcellularLocation>
        <location evidence="1">Membrane</location>
        <topology evidence="1">Multi-pass membrane protein</topology>
    </subcellularLocation>
</comment>
<feature type="transmembrane region" description="Helical" evidence="6">
    <location>
        <begin position="402"/>
        <end position="420"/>
    </location>
</feature>
<evidence type="ECO:0000256" key="5">
    <source>
        <dbReference type="SAM" id="MobiDB-lite"/>
    </source>
</evidence>
<dbReference type="InterPro" id="IPR010658">
    <property type="entry name" value="Nodulin-like"/>
</dbReference>